<dbReference type="InterPro" id="IPR001509">
    <property type="entry name" value="Epimerase_deHydtase"/>
</dbReference>
<accession>A0A832MLA8</accession>
<protein>
    <submittedName>
        <fullName evidence="3">NAD-dependent epimerase/dehydratase family protein</fullName>
    </submittedName>
</protein>
<evidence type="ECO:0000256" key="1">
    <source>
        <dbReference type="ARBA" id="ARBA00007637"/>
    </source>
</evidence>
<dbReference type="AlphaFoldDB" id="A0A832MLA8"/>
<comment type="caution">
    <text evidence="3">The sequence shown here is derived from an EMBL/GenBank/DDBJ whole genome shotgun (WGS) entry which is preliminary data.</text>
</comment>
<reference evidence="3" key="1">
    <citation type="journal article" date="2020" name="mSystems">
        <title>Genome- and Community-Level Interaction Insights into Carbon Utilization and Element Cycling Functions of Hydrothermarchaeota in Hydrothermal Sediment.</title>
        <authorList>
            <person name="Zhou Z."/>
            <person name="Liu Y."/>
            <person name="Xu W."/>
            <person name="Pan J."/>
            <person name="Luo Z.H."/>
            <person name="Li M."/>
        </authorList>
    </citation>
    <scope>NUCLEOTIDE SEQUENCE [LARGE SCALE GENOMIC DNA]</scope>
    <source>
        <strain evidence="3">SpSt-381</strain>
    </source>
</reference>
<comment type="similarity">
    <text evidence="1">Belongs to the NAD(P)-dependent epimerase/dehydratase family.</text>
</comment>
<evidence type="ECO:0000313" key="3">
    <source>
        <dbReference type="EMBL" id="HGZ43395.1"/>
    </source>
</evidence>
<dbReference type="EMBL" id="DSQF01000017">
    <property type="protein sequence ID" value="HGZ43395.1"/>
    <property type="molecule type" value="Genomic_DNA"/>
</dbReference>
<dbReference type="Gene3D" id="3.40.50.720">
    <property type="entry name" value="NAD(P)-binding Rossmann-like Domain"/>
    <property type="match status" value="1"/>
</dbReference>
<proteinExistence type="inferred from homology"/>
<dbReference type="InterPro" id="IPR036291">
    <property type="entry name" value="NAD(P)-bd_dom_sf"/>
</dbReference>
<dbReference type="PANTHER" id="PTHR43000">
    <property type="entry name" value="DTDP-D-GLUCOSE 4,6-DEHYDRATASE-RELATED"/>
    <property type="match status" value="1"/>
</dbReference>
<dbReference type="Pfam" id="PF01370">
    <property type="entry name" value="Epimerase"/>
    <property type="match status" value="1"/>
</dbReference>
<gene>
    <name evidence="3" type="ORF">ENR23_08225</name>
</gene>
<feature type="domain" description="NAD-dependent epimerase/dehydratase" evidence="2">
    <location>
        <begin position="8"/>
        <end position="241"/>
    </location>
</feature>
<dbReference type="SUPFAM" id="SSF51735">
    <property type="entry name" value="NAD(P)-binding Rossmann-fold domains"/>
    <property type="match status" value="1"/>
</dbReference>
<name>A0A832MLA8_UNCEI</name>
<organism evidence="3">
    <name type="scientific">Eiseniibacteriota bacterium</name>
    <dbReference type="NCBI Taxonomy" id="2212470"/>
    <lineage>
        <taxon>Bacteria</taxon>
        <taxon>Candidatus Eiseniibacteriota</taxon>
    </lineage>
</organism>
<sequence length="321" mass="35164">MSLRDCRVLVTGGAGFVGSNLVRRLIGEGARVTVLDDLFTGRRENLPEDGFTFVEGSVCDPAIVEHLVGSSDIVFHCAARNIVVSTKNPREDFETNIGGTLNVLLAARATGVRRVVYTSSTSVYGNPRYLPINEDDHLSLLTPYAVSKLAGENYCTAFYESYGLPTTSVRYSNVYGPGQDPANPYCGVVAKFVEALFEGRPPVIHGDGNQTRDFTYVDDAVTATLHAAVSDRAVGEVFNVGTGVETRVNELAALLVRLVGVPVEPVHSDRRDVDNIRRRVVNIEKTRRQLRWVPEVTLEEGLRRTVAWQRTQSLRARGVAG</sequence>
<evidence type="ECO:0000259" key="2">
    <source>
        <dbReference type="Pfam" id="PF01370"/>
    </source>
</evidence>